<evidence type="ECO:0000313" key="2">
    <source>
        <dbReference type="EMBL" id="MDA0635657.1"/>
    </source>
</evidence>
<name>A0ABT4SEP4_9ACTN</name>
<keyword evidence="1" id="KW-0812">Transmembrane</keyword>
<accession>A0ABT4SEP4</accession>
<feature type="transmembrane region" description="Helical" evidence="1">
    <location>
        <begin position="114"/>
        <end position="133"/>
    </location>
</feature>
<comment type="caution">
    <text evidence="2">The sequence shown here is derived from an EMBL/GenBank/DDBJ whole genome shotgun (WGS) entry which is preliminary data.</text>
</comment>
<dbReference type="RefSeq" id="WP_270156505.1">
    <property type="nucleotide sequence ID" value="NZ_JAPNNL010000077.1"/>
</dbReference>
<reference evidence="2" key="1">
    <citation type="submission" date="2022-11" db="EMBL/GenBank/DDBJ databases">
        <title>Nonomuraea corallina sp. nov., a new species of the genus Nonomuraea isolated from sea side sediment in Thai sea.</title>
        <authorList>
            <person name="Ngamcharungchit C."/>
            <person name="Matsumoto A."/>
            <person name="Suriyachadkun C."/>
            <person name="Panbangred W."/>
            <person name="Inahashi Y."/>
            <person name="Intra B."/>
        </authorList>
    </citation>
    <scope>NUCLEOTIDE SEQUENCE</scope>
    <source>
        <strain evidence="2">MCN248</strain>
    </source>
</reference>
<sequence>MSDTDLFRRPPAETPAPPVNSVLLYALRLAIIAQAAGLVVAGSLAGQSVATDGAMAEAHVMAGMLIHLAGLLQLVLAVLVWRPGRGAGWPALASLVLFAAGMGQHFTWELLGAHLPNGIVMAGLSTALLIWSWSPGASRRR</sequence>
<proteinExistence type="predicted"/>
<organism evidence="2 3">
    <name type="scientific">Nonomuraea corallina</name>
    <dbReference type="NCBI Taxonomy" id="2989783"/>
    <lineage>
        <taxon>Bacteria</taxon>
        <taxon>Bacillati</taxon>
        <taxon>Actinomycetota</taxon>
        <taxon>Actinomycetes</taxon>
        <taxon>Streptosporangiales</taxon>
        <taxon>Streptosporangiaceae</taxon>
        <taxon>Nonomuraea</taxon>
    </lineage>
</organism>
<dbReference type="EMBL" id="JAPNNL010000077">
    <property type="protein sequence ID" value="MDA0635657.1"/>
    <property type="molecule type" value="Genomic_DNA"/>
</dbReference>
<evidence type="ECO:0008006" key="4">
    <source>
        <dbReference type="Google" id="ProtNLM"/>
    </source>
</evidence>
<keyword evidence="1" id="KW-1133">Transmembrane helix</keyword>
<feature type="transmembrane region" description="Helical" evidence="1">
    <location>
        <begin position="21"/>
        <end position="46"/>
    </location>
</feature>
<feature type="transmembrane region" description="Helical" evidence="1">
    <location>
        <begin position="58"/>
        <end position="81"/>
    </location>
</feature>
<dbReference type="Proteomes" id="UP001144036">
    <property type="component" value="Unassembled WGS sequence"/>
</dbReference>
<feature type="transmembrane region" description="Helical" evidence="1">
    <location>
        <begin position="88"/>
        <end position="108"/>
    </location>
</feature>
<keyword evidence="1" id="KW-0472">Membrane</keyword>
<evidence type="ECO:0000313" key="3">
    <source>
        <dbReference type="Proteomes" id="UP001144036"/>
    </source>
</evidence>
<protein>
    <recommendedName>
        <fullName evidence="4">Integral membrane protein</fullName>
    </recommendedName>
</protein>
<gene>
    <name evidence="2" type="ORF">OUY22_19735</name>
</gene>
<evidence type="ECO:0000256" key="1">
    <source>
        <dbReference type="SAM" id="Phobius"/>
    </source>
</evidence>
<keyword evidence="3" id="KW-1185">Reference proteome</keyword>